<name>A0A1I1X6A3_9BACI</name>
<evidence type="ECO:0000256" key="7">
    <source>
        <dbReference type="SAM" id="Phobius"/>
    </source>
</evidence>
<dbReference type="AlphaFoldDB" id="A0A1I1X6A3"/>
<dbReference type="InterPro" id="IPR025857">
    <property type="entry name" value="MacB_PCD"/>
</dbReference>
<feature type="transmembrane region" description="Helical" evidence="7">
    <location>
        <begin position="269"/>
        <end position="296"/>
    </location>
</feature>
<dbReference type="Pfam" id="PF12704">
    <property type="entry name" value="MacB_PCD"/>
    <property type="match status" value="1"/>
</dbReference>
<dbReference type="Proteomes" id="UP000199474">
    <property type="component" value="Unassembled WGS sequence"/>
</dbReference>
<evidence type="ECO:0000256" key="4">
    <source>
        <dbReference type="ARBA" id="ARBA00022989"/>
    </source>
</evidence>
<evidence type="ECO:0000256" key="3">
    <source>
        <dbReference type="ARBA" id="ARBA00022692"/>
    </source>
</evidence>
<evidence type="ECO:0000256" key="1">
    <source>
        <dbReference type="ARBA" id="ARBA00004651"/>
    </source>
</evidence>
<dbReference type="STRING" id="640948.SAMN05216238_107122"/>
<dbReference type="GO" id="GO:0005886">
    <property type="term" value="C:plasma membrane"/>
    <property type="evidence" value="ECO:0007669"/>
    <property type="project" value="UniProtKB-SubCell"/>
</dbReference>
<feature type="domain" description="ABC3 transporter permease C-terminal" evidence="8">
    <location>
        <begin position="276"/>
        <end position="389"/>
    </location>
</feature>
<evidence type="ECO:0000259" key="8">
    <source>
        <dbReference type="Pfam" id="PF02687"/>
    </source>
</evidence>
<keyword evidence="11" id="KW-1185">Reference proteome</keyword>
<evidence type="ECO:0000256" key="5">
    <source>
        <dbReference type="ARBA" id="ARBA00023136"/>
    </source>
</evidence>
<feature type="transmembrane region" description="Helical" evidence="7">
    <location>
        <begin position="359"/>
        <end position="379"/>
    </location>
</feature>
<feature type="transmembrane region" description="Helical" evidence="7">
    <location>
        <begin position="21"/>
        <end position="42"/>
    </location>
</feature>
<sequence length="396" mass="42312">MSVLENVKLALSSLRSHKMRSVLTMLGIIIGVGSVMAIVAIGQAGEETLKSQIAGTEHTVELLNMPDEGDLQHNATPVTDPFTEEDIRTIEQIPEVTEVVATSSEFSNVRFHEEVLGASVKGINQAHIQVHGMEAAEGRLLQAADFLGAGNHAMISAVVRDDLFADTSPIGEIMYINSSPVKVVGVLTEQEGLMDLGETEVFLSRNTWRNVFSKRNINQVTLKADSADDLQVAGTKAASLLNQTHGTENEYQVVNMDEIMTGIGQVTRVMTIVIGSVAGVSLLVGGIGVMNIMLVSVTERTREIGIRMSLGATRGQILTQFLIESVTLTVIGGLIGISLGQASAILVSQLAGWTVQVSLPVMFGGLIFSMFIGILFGIIPANKASQLDPIASLRYE</sequence>
<keyword evidence="3 7" id="KW-0812">Transmembrane</keyword>
<proteinExistence type="inferred from homology"/>
<protein>
    <submittedName>
        <fullName evidence="10">Putative ABC transport system permease protein</fullName>
    </submittedName>
</protein>
<organism evidence="10 11">
    <name type="scientific">Lentibacillus persicus</name>
    <dbReference type="NCBI Taxonomy" id="640948"/>
    <lineage>
        <taxon>Bacteria</taxon>
        <taxon>Bacillati</taxon>
        <taxon>Bacillota</taxon>
        <taxon>Bacilli</taxon>
        <taxon>Bacillales</taxon>
        <taxon>Bacillaceae</taxon>
        <taxon>Lentibacillus</taxon>
    </lineage>
</organism>
<evidence type="ECO:0000259" key="9">
    <source>
        <dbReference type="Pfam" id="PF12704"/>
    </source>
</evidence>
<dbReference type="InterPro" id="IPR003838">
    <property type="entry name" value="ABC3_permease_C"/>
</dbReference>
<dbReference type="Pfam" id="PF02687">
    <property type="entry name" value="FtsX"/>
    <property type="match status" value="1"/>
</dbReference>
<evidence type="ECO:0000313" key="11">
    <source>
        <dbReference type="Proteomes" id="UP000199474"/>
    </source>
</evidence>
<reference evidence="11" key="1">
    <citation type="submission" date="2016-10" db="EMBL/GenBank/DDBJ databases">
        <authorList>
            <person name="Varghese N."/>
            <person name="Submissions S."/>
        </authorList>
    </citation>
    <scope>NUCLEOTIDE SEQUENCE [LARGE SCALE GENOMIC DNA]</scope>
    <source>
        <strain evidence="11">DSM 22530</strain>
    </source>
</reference>
<keyword evidence="4 7" id="KW-1133">Transmembrane helix</keyword>
<gene>
    <name evidence="10" type="ORF">SAMN05216238_107122</name>
</gene>
<comment type="subcellular location">
    <subcellularLocation>
        <location evidence="1">Cell membrane</location>
        <topology evidence="1">Multi-pass membrane protein</topology>
    </subcellularLocation>
</comment>
<keyword evidence="5 7" id="KW-0472">Membrane</keyword>
<comment type="similarity">
    <text evidence="6">Belongs to the ABC-4 integral membrane protein family.</text>
</comment>
<dbReference type="EMBL" id="FOMR01000007">
    <property type="protein sequence ID" value="SFE02892.1"/>
    <property type="molecule type" value="Genomic_DNA"/>
</dbReference>
<dbReference type="PANTHER" id="PTHR30572">
    <property type="entry name" value="MEMBRANE COMPONENT OF TRANSPORTER-RELATED"/>
    <property type="match status" value="1"/>
</dbReference>
<feature type="transmembrane region" description="Helical" evidence="7">
    <location>
        <begin position="317"/>
        <end position="339"/>
    </location>
</feature>
<evidence type="ECO:0000256" key="6">
    <source>
        <dbReference type="ARBA" id="ARBA00038076"/>
    </source>
</evidence>
<dbReference type="PANTHER" id="PTHR30572:SF4">
    <property type="entry name" value="ABC TRANSPORTER PERMEASE YTRF"/>
    <property type="match status" value="1"/>
</dbReference>
<evidence type="ECO:0000256" key="2">
    <source>
        <dbReference type="ARBA" id="ARBA00022475"/>
    </source>
</evidence>
<dbReference type="OrthoDB" id="9770036at2"/>
<dbReference type="RefSeq" id="WP_090085306.1">
    <property type="nucleotide sequence ID" value="NZ_FOMR01000007.1"/>
</dbReference>
<dbReference type="GO" id="GO:0022857">
    <property type="term" value="F:transmembrane transporter activity"/>
    <property type="evidence" value="ECO:0007669"/>
    <property type="project" value="TreeGrafter"/>
</dbReference>
<feature type="domain" description="MacB-like periplasmic core" evidence="9">
    <location>
        <begin position="21"/>
        <end position="233"/>
    </location>
</feature>
<dbReference type="InterPro" id="IPR050250">
    <property type="entry name" value="Macrolide_Exporter_MacB"/>
</dbReference>
<keyword evidence="2" id="KW-1003">Cell membrane</keyword>
<accession>A0A1I1X6A3</accession>
<evidence type="ECO:0000313" key="10">
    <source>
        <dbReference type="EMBL" id="SFE02892.1"/>
    </source>
</evidence>